<keyword evidence="7" id="KW-1185">Reference proteome</keyword>
<organism evidence="6 7">
    <name type="scientific">Diutina rugosa</name>
    <name type="common">Yeast</name>
    <name type="synonym">Candida rugosa</name>
    <dbReference type="NCBI Taxonomy" id="5481"/>
    <lineage>
        <taxon>Eukaryota</taxon>
        <taxon>Fungi</taxon>
        <taxon>Dikarya</taxon>
        <taxon>Ascomycota</taxon>
        <taxon>Saccharomycotina</taxon>
        <taxon>Pichiomycetes</taxon>
        <taxon>Debaryomycetaceae</taxon>
        <taxon>Diutina</taxon>
    </lineage>
</organism>
<protein>
    <recommendedName>
        <fullName evidence="5">Peptidase A1 domain-containing protein</fullName>
    </recommendedName>
</protein>
<dbReference type="InterPro" id="IPR021109">
    <property type="entry name" value="Peptidase_aspartic_dom_sf"/>
</dbReference>
<evidence type="ECO:0000313" key="6">
    <source>
        <dbReference type="EMBL" id="KAA8905713.1"/>
    </source>
</evidence>
<dbReference type="InterPro" id="IPR033121">
    <property type="entry name" value="PEPTIDASE_A1"/>
</dbReference>
<feature type="disulfide bond" evidence="3">
    <location>
        <begin position="258"/>
        <end position="292"/>
    </location>
</feature>
<dbReference type="GO" id="GO:0004190">
    <property type="term" value="F:aspartic-type endopeptidase activity"/>
    <property type="evidence" value="ECO:0007669"/>
    <property type="project" value="InterPro"/>
</dbReference>
<proteinExistence type="inferred from homology"/>
<evidence type="ECO:0000313" key="7">
    <source>
        <dbReference type="Proteomes" id="UP000449547"/>
    </source>
</evidence>
<evidence type="ECO:0000256" key="1">
    <source>
        <dbReference type="ARBA" id="ARBA00007447"/>
    </source>
</evidence>
<dbReference type="EMBL" id="SWFT01000042">
    <property type="protein sequence ID" value="KAA8905713.1"/>
    <property type="molecule type" value="Genomic_DNA"/>
</dbReference>
<evidence type="ECO:0000259" key="5">
    <source>
        <dbReference type="PROSITE" id="PS51767"/>
    </source>
</evidence>
<keyword evidence="2 3" id="KW-1015">Disulfide bond</keyword>
<feature type="domain" description="Peptidase A1" evidence="5">
    <location>
        <begin position="41"/>
        <end position="331"/>
    </location>
</feature>
<keyword evidence="4" id="KW-0732">Signal</keyword>
<dbReference type="Gene3D" id="2.40.70.10">
    <property type="entry name" value="Acid Proteases"/>
    <property type="match status" value="2"/>
</dbReference>
<gene>
    <name evidence="6" type="ORF">DIURU_001375</name>
</gene>
<evidence type="ECO:0000256" key="2">
    <source>
        <dbReference type="ARBA" id="ARBA00023157"/>
    </source>
</evidence>
<dbReference type="RefSeq" id="XP_034013823.1">
    <property type="nucleotide sequence ID" value="XM_034153911.1"/>
</dbReference>
<evidence type="ECO:0000256" key="4">
    <source>
        <dbReference type="SAM" id="SignalP"/>
    </source>
</evidence>
<dbReference type="VEuPathDB" id="FungiDB:DIURU_001375"/>
<evidence type="ECO:0000256" key="3">
    <source>
        <dbReference type="PIRSR" id="PIRSR601461-2"/>
    </source>
</evidence>
<comment type="similarity">
    <text evidence="1">Belongs to the peptidase A1 family.</text>
</comment>
<dbReference type="Proteomes" id="UP000449547">
    <property type="component" value="Unassembled WGS sequence"/>
</dbReference>
<dbReference type="GO" id="GO:0006508">
    <property type="term" value="P:proteolysis"/>
    <property type="evidence" value="ECO:0007669"/>
    <property type="project" value="InterPro"/>
</dbReference>
<dbReference type="PANTHER" id="PTHR47966:SF51">
    <property type="entry name" value="BETA-SITE APP-CLEAVING ENZYME, ISOFORM A-RELATED"/>
    <property type="match status" value="1"/>
</dbReference>
<dbReference type="Pfam" id="PF00026">
    <property type="entry name" value="Asp"/>
    <property type="match status" value="1"/>
</dbReference>
<feature type="signal peptide" evidence="4">
    <location>
        <begin position="1"/>
        <end position="17"/>
    </location>
</feature>
<sequence>MMLLSLIAVASALVVPAEPLDKRHPEGIITNDINISDHFTYQMQVKVGSQGHSFNPVADTGSHETWFPNYDGWASQSTSLKNLTSPFSASYAGTYGYNGYWVTDSVTFTDGATTNFQFGIVENKRDGYYQEGMVGLSRWSGGDHDTLPYRLKNTGAIDRGVASLYYSTDKKKGKLIFGGYDQAKVASAWSTHSDPTTFKVPLRNVTANGITYYPDFGDFPIVVDTGAGNSWIPKAILDPIAQLYNNPQRSQSLYRVSCDIPDTSFQLGFGNLVLDIPLKDFVRPHKEGDTVCTLGAIASERTSSNITLFGGAILNHVVTLFDYDNGVVSVANYKETDEENIVKPE</sequence>
<dbReference type="OrthoDB" id="5839471at2759"/>
<dbReference type="PRINTS" id="PR00792">
    <property type="entry name" value="PEPSIN"/>
</dbReference>
<dbReference type="AlphaFoldDB" id="A0A642UUF9"/>
<name>A0A642UUF9_DIURU</name>
<comment type="caution">
    <text evidence="6">The sequence shown here is derived from an EMBL/GenBank/DDBJ whole genome shotgun (WGS) entry which is preliminary data.</text>
</comment>
<dbReference type="PROSITE" id="PS51767">
    <property type="entry name" value="PEPTIDASE_A1"/>
    <property type="match status" value="1"/>
</dbReference>
<dbReference type="SUPFAM" id="SSF50630">
    <property type="entry name" value="Acid proteases"/>
    <property type="match status" value="1"/>
</dbReference>
<reference evidence="6 7" key="1">
    <citation type="submission" date="2019-07" db="EMBL/GenBank/DDBJ databases">
        <title>Genome assembly of two rare yeast pathogens: Diutina rugosa and Trichomonascus ciferrii.</title>
        <authorList>
            <person name="Mixao V."/>
            <person name="Saus E."/>
            <person name="Hansen A."/>
            <person name="Lass-Flor C."/>
            <person name="Gabaldon T."/>
        </authorList>
    </citation>
    <scope>NUCLEOTIDE SEQUENCE [LARGE SCALE GENOMIC DNA]</scope>
    <source>
        <strain evidence="6 7">CBS 613</strain>
    </source>
</reference>
<dbReference type="InterPro" id="IPR001461">
    <property type="entry name" value="Aspartic_peptidase_A1"/>
</dbReference>
<dbReference type="GeneID" id="54780028"/>
<dbReference type="PANTHER" id="PTHR47966">
    <property type="entry name" value="BETA-SITE APP-CLEAVING ENZYME, ISOFORM A-RELATED"/>
    <property type="match status" value="1"/>
</dbReference>
<accession>A0A642UUF9</accession>
<feature type="chain" id="PRO_5024851825" description="Peptidase A1 domain-containing protein" evidence="4">
    <location>
        <begin position="18"/>
        <end position="345"/>
    </location>
</feature>